<evidence type="ECO:0000256" key="1">
    <source>
        <dbReference type="ARBA" id="ARBA00022468"/>
    </source>
</evidence>
<dbReference type="PROSITE" id="PS50003">
    <property type="entry name" value="PH_DOMAIN"/>
    <property type="match status" value="1"/>
</dbReference>
<dbReference type="GO" id="GO:0008270">
    <property type="term" value="F:zinc ion binding"/>
    <property type="evidence" value="ECO:0007669"/>
    <property type="project" value="UniProtKB-KW"/>
</dbReference>
<feature type="region of interest" description="Disordered" evidence="6">
    <location>
        <begin position="705"/>
        <end position="749"/>
    </location>
</feature>
<keyword evidence="10" id="KW-1185">Reference proteome</keyword>
<evidence type="ECO:0000259" key="8">
    <source>
        <dbReference type="PROSITE" id="PS50115"/>
    </source>
</evidence>
<dbReference type="Proteomes" id="UP000001307">
    <property type="component" value="Unassembled WGS sequence"/>
</dbReference>
<evidence type="ECO:0000256" key="3">
    <source>
        <dbReference type="ARBA" id="ARBA00022771"/>
    </source>
</evidence>
<evidence type="ECO:0000256" key="4">
    <source>
        <dbReference type="ARBA" id="ARBA00022833"/>
    </source>
</evidence>
<dbReference type="AlphaFoldDB" id="E4XKW4"/>
<dbReference type="SUPFAM" id="SSF103657">
    <property type="entry name" value="BAR/IMD domain-like"/>
    <property type="match status" value="1"/>
</dbReference>
<dbReference type="CDD" id="cd07307">
    <property type="entry name" value="BAR"/>
    <property type="match status" value="1"/>
</dbReference>
<keyword evidence="2" id="KW-0479">Metal-binding</keyword>
<dbReference type="CDD" id="cd13250">
    <property type="entry name" value="PH_ACAP"/>
    <property type="match status" value="1"/>
</dbReference>
<sequence length="774" mass="87647">MLLDFESCIAEKPEWWARVFSEHAVTLQVESKVKSVINSVEILLARYRETSAAERIFRDEISNLSLVTNGKSNTSSLEMIVTTLQDISQSRMKLVENLERNVRKNLVTLYNGGDHQNLSCKSMKEARKSLERVAEEKNDKLSRFLGMTNNTKRESEIKEAQQEFYHYRRSFENLALDYTFRQNVFHFEHRNVILSALGQIMNSYQAYHKECAAATAVVQPELVELSQRQQELQMQQESLSSRWIKEQESAQGQKYQGVYSCPSNTPGKATIEGYLFKKSNTRERSWSQFRNWHRRWFRVKDGHFQYTKRGCFEFETVTADIRLCNVRATPDIEKHDRRFCFEIQLPNRAMQLQAESTEIRDAWVRGLNAAISKQHNQAEKPASPPSSKKELAHNSKTVSKPPRKEAARKRIVTTGLKEIISIEGNSVCADCGAQEPSWSSTNLGITICIQCSGTHRALGVHLSKVRSLTLDSWDLETLSIMKRLGNAKVNRFLEFKLPANQKITPNCVSAVRTEFIHKKYVEKIWSADLVDICAHHEKMGIIDPESESNMNIDEYLKKSILAGCFASILAASFAGASPLAILEGRTPLDISVCQKSLLSTELLLMNGAQVNQLIPDLFNGTVLNRAIKLNDIAMVSLLLKRRASMDIKDENEMTPIDLAQECEDAYVLTTLRFKKMTDLLLQDGGNQQTEQQLSEMIKENLSAGVKSELSGQRKPPVSEPEAQINSQSTNSAAETEEEHVATREDEKCIASSSLEIVTSKVAEEAEEAEPNSFQ</sequence>
<keyword evidence="3 5" id="KW-0863">Zinc-finger</keyword>
<keyword evidence="4" id="KW-0862">Zinc</keyword>
<dbReference type="InterPro" id="IPR004148">
    <property type="entry name" value="BAR_dom"/>
</dbReference>
<organism evidence="9">
    <name type="scientific">Oikopleura dioica</name>
    <name type="common">Tunicate</name>
    <dbReference type="NCBI Taxonomy" id="34765"/>
    <lineage>
        <taxon>Eukaryota</taxon>
        <taxon>Metazoa</taxon>
        <taxon>Chordata</taxon>
        <taxon>Tunicata</taxon>
        <taxon>Appendicularia</taxon>
        <taxon>Copelata</taxon>
        <taxon>Oikopleuridae</taxon>
        <taxon>Oikopleura</taxon>
    </lineage>
</organism>
<evidence type="ECO:0000313" key="10">
    <source>
        <dbReference type="Proteomes" id="UP000001307"/>
    </source>
</evidence>
<dbReference type="FunCoup" id="E4XKW4">
    <property type="interactions" value="193"/>
</dbReference>
<dbReference type="SMART" id="SM00105">
    <property type="entry name" value="ArfGap"/>
    <property type="match status" value="1"/>
</dbReference>
<dbReference type="OrthoDB" id="10070851at2759"/>
<protein>
    <submittedName>
        <fullName evidence="9">Uncharacterized protein</fullName>
    </submittedName>
</protein>
<reference evidence="9" key="1">
    <citation type="journal article" date="2010" name="Science">
        <title>Plasticity of animal genome architecture unmasked by rapid evolution of a pelagic tunicate.</title>
        <authorList>
            <person name="Denoeud F."/>
            <person name="Henriet S."/>
            <person name="Mungpakdee S."/>
            <person name="Aury J.M."/>
            <person name="Da Silva C."/>
            <person name="Brinkmann H."/>
            <person name="Mikhaleva J."/>
            <person name="Olsen L.C."/>
            <person name="Jubin C."/>
            <person name="Canestro C."/>
            <person name="Bouquet J.M."/>
            <person name="Danks G."/>
            <person name="Poulain J."/>
            <person name="Campsteijn C."/>
            <person name="Adamski M."/>
            <person name="Cross I."/>
            <person name="Yadetie F."/>
            <person name="Muffato M."/>
            <person name="Louis A."/>
            <person name="Butcher S."/>
            <person name="Tsagkogeorga G."/>
            <person name="Konrad A."/>
            <person name="Singh S."/>
            <person name="Jensen M.F."/>
            <person name="Cong E.H."/>
            <person name="Eikeseth-Otteraa H."/>
            <person name="Noel B."/>
            <person name="Anthouard V."/>
            <person name="Porcel B.M."/>
            <person name="Kachouri-Lafond R."/>
            <person name="Nishino A."/>
            <person name="Ugolini M."/>
            <person name="Chourrout P."/>
            <person name="Nishida H."/>
            <person name="Aasland R."/>
            <person name="Huzurbazar S."/>
            <person name="Westhof E."/>
            <person name="Delsuc F."/>
            <person name="Lehrach H."/>
            <person name="Reinhardt R."/>
            <person name="Weissenbach J."/>
            <person name="Roy S.W."/>
            <person name="Artiguenave F."/>
            <person name="Postlethwait J.H."/>
            <person name="Manak J.R."/>
            <person name="Thompson E.M."/>
            <person name="Jaillon O."/>
            <person name="Du Pasquier L."/>
            <person name="Boudinot P."/>
            <person name="Liberles D.A."/>
            <person name="Volff J.N."/>
            <person name="Philippe H."/>
            <person name="Lenhard B."/>
            <person name="Roest Crollius H."/>
            <person name="Wincker P."/>
            <person name="Chourrout D."/>
        </authorList>
    </citation>
    <scope>NUCLEOTIDE SEQUENCE [LARGE SCALE GENOMIC DNA]</scope>
</reference>
<dbReference type="FunFam" id="1.10.220.150:FF:000009">
    <property type="entry name" value="stromal membrane-associated protein 1 isoform X1"/>
    <property type="match status" value="1"/>
</dbReference>
<dbReference type="InterPro" id="IPR038508">
    <property type="entry name" value="ArfGAP_dom_sf"/>
</dbReference>
<name>E4XKW4_OIKDI</name>
<dbReference type="PRINTS" id="PR00405">
    <property type="entry name" value="REVINTRACTNG"/>
</dbReference>
<keyword evidence="1" id="KW-0343">GTPase activation</keyword>
<dbReference type="PANTHER" id="PTHR23180:SF399">
    <property type="entry name" value="BLOWN FUSE, ISOFORM A-RELATED"/>
    <property type="match status" value="1"/>
</dbReference>
<feature type="domain" description="PH" evidence="7">
    <location>
        <begin position="268"/>
        <end position="372"/>
    </location>
</feature>
<proteinExistence type="predicted"/>
<dbReference type="PROSITE" id="PS50115">
    <property type="entry name" value="ARFGAP"/>
    <property type="match status" value="1"/>
</dbReference>
<dbReference type="InterPro" id="IPR036770">
    <property type="entry name" value="Ankyrin_rpt-contain_sf"/>
</dbReference>
<gene>
    <name evidence="9" type="ORF">GSOID_T00014332001</name>
</gene>
<dbReference type="Gene3D" id="1.10.220.150">
    <property type="entry name" value="Arf GTPase activating protein"/>
    <property type="match status" value="1"/>
</dbReference>
<evidence type="ECO:0000259" key="7">
    <source>
        <dbReference type="PROSITE" id="PS50003"/>
    </source>
</evidence>
<dbReference type="PANTHER" id="PTHR23180">
    <property type="entry name" value="CENTAURIN/ARF"/>
    <property type="match status" value="1"/>
</dbReference>
<feature type="domain" description="Arf-GAP" evidence="8">
    <location>
        <begin position="413"/>
        <end position="525"/>
    </location>
</feature>
<dbReference type="Gene3D" id="1.25.40.20">
    <property type="entry name" value="Ankyrin repeat-containing domain"/>
    <property type="match status" value="1"/>
</dbReference>
<dbReference type="GO" id="GO:0005096">
    <property type="term" value="F:GTPase activator activity"/>
    <property type="evidence" value="ECO:0007669"/>
    <property type="project" value="UniProtKB-KW"/>
</dbReference>
<dbReference type="EMBL" id="FN653066">
    <property type="protein sequence ID" value="CBY25031.1"/>
    <property type="molecule type" value="Genomic_DNA"/>
</dbReference>
<dbReference type="GO" id="GO:0005737">
    <property type="term" value="C:cytoplasm"/>
    <property type="evidence" value="ECO:0007669"/>
    <property type="project" value="InterPro"/>
</dbReference>
<dbReference type="InterPro" id="IPR001164">
    <property type="entry name" value="ArfGAP_dom"/>
</dbReference>
<evidence type="ECO:0000313" key="9">
    <source>
        <dbReference type="EMBL" id="CBY25031.1"/>
    </source>
</evidence>
<dbReference type="SUPFAM" id="SSF57863">
    <property type="entry name" value="ArfGap/RecO-like zinc finger"/>
    <property type="match status" value="1"/>
</dbReference>
<dbReference type="SUPFAM" id="SSF48403">
    <property type="entry name" value="Ankyrin repeat"/>
    <property type="match status" value="1"/>
</dbReference>
<dbReference type="InterPro" id="IPR027267">
    <property type="entry name" value="AH/BAR_dom_sf"/>
</dbReference>
<evidence type="ECO:0000256" key="5">
    <source>
        <dbReference type="PROSITE-ProRule" id="PRU00288"/>
    </source>
</evidence>
<dbReference type="Gene3D" id="1.20.1270.60">
    <property type="entry name" value="Arfaptin homology (AH) domain/BAR domain"/>
    <property type="match status" value="1"/>
</dbReference>
<feature type="compositionally biased region" description="Polar residues" evidence="6">
    <location>
        <begin position="723"/>
        <end position="733"/>
    </location>
</feature>
<dbReference type="Pfam" id="PF16746">
    <property type="entry name" value="BAR_3"/>
    <property type="match status" value="1"/>
</dbReference>
<dbReference type="Pfam" id="PF01412">
    <property type="entry name" value="ArfGap"/>
    <property type="match status" value="1"/>
</dbReference>
<dbReference type="InterPro" id="IPR011993">
    <property type="entry name" value="PH-like_dom_sf"/>
</dbReference>
<dbReference type="InParanoid" id="E4XKW4"/>
<dbReference type="InterPro" id="IPR037278">
    <property type="entry name" value="ARFGAP/RecO"/>
</dbReference>
<feature type="region of interest" description="Disordered" evidence="6">
    <location>
        <begin position="373"/>
        <end position="407"/>
    </location>
</feature>
<dbReference type="Pfam" id="PF00169">
    <property type="entry name" value="PH"/>
    <property type="match status" value="1"/>
</dbReference>
<dbReference type="Gene3D" id="2.30.29.30">
    <property type="entry name" value="Pleckstrin-homology domain (PH domain)/Phosphotyrosine-binding domain (PTB)"/>
    <property type="match status" value="1"/>
</dbReference>
<evidence type="ECO:0000256" key="2">
    <source>
        <dbReference type="ARBA" id="ARBA00022723"/>
    </source>
</evidence>
<feature type="compositionally biased region" description="Basic and acidic residues" evidence="6">
    <location>
        <begin position="738"/>
        <end position="748"/>
    </location>
</feature>
<dbReference type="InterPro" id="IPR045258">
    <property type="entry name" value="ACAP1/2/3-like"/>
</dbReference>
<accession>E4XKW4</accession>
<dbReference type="SMART" id="SM00233">
    <property type="entry name" value="PH"/>
    <property type="match status" value="1"/>
</dbReference>
<dbReference type="InterPro" id="IPR001849">
    <property type="entry name" value="PH_domain"/>
</dbReference>
<evidence type="ECO:0000256" key="6">
    <source>
        <dbReference type="SAM" id="MobiDB-lite"/>
    </source>
</evidence>
<dbReference type="SUPFAM" id="SSF50729">
    <property type="entry name" value="PH domain-like"/>
    <property type="match status" value="1"/>
</dbReference>
<dbReference type="CDD" id="cd08204">
    <property type="entry name" value="ArfGap"/>
    <property type="match status" value="1"/>
</dbReference>